<evidence type="ECO:0000313" key="1">
    <source>
        <dbReference type="EMBL" id="AYV81329.1"/>
    </source>
</evidence>
<gene>
    <name evidence="1" type="ORF">Harvfovirus27_18</name>
</gene>
<accession>A0A3G5A796</accession>
<proteinExistence type="predicted"/>
<sequence>MTDYDHKYSKYKSKYKRLKNHLDEYKFHYFDIDEKFDAYKQNEYIYWNIGRLIALQLNCFPLNNNHIRKKNEIDYILALNDLIQKNVDKQFYFLLSKDKEIICYCWLGTDYAISLTEKEISQMETYTLLDKWDDPLFEKDRQKLTPTIMSLCRDSEYKGVGKILIDNICAHLKTKNKNILYLIPESGKFKDNYQALTCSWYKCGLMDPEIIVDNKSVNMWDLYKKSNMELIDYYKKIGFELSPNLYALEMCGCDMWYQDHIFFNLMTKAIDIKTNF</sequence>
<dbReference type="EMBL" id="MK072269">
    <property type="protein sequence ID" value="AYV81329.1"/>
    <property type="molecule type" value="Genomic_DNA"/>
</dbReference>
<name>A0A3G5A796_9VIRU</name>
<reference evidence="1" key="1">
    <citation type="submission" date="2018-10" db="EMBL/GenBank/DDBJ databases">
        <title>Hidden diversity of soil giant viruses.</title>
        <authorList>
            <person name="Schulz F."/>
            <person name="Alteio L."/>
            <person name="Goudeau D."/>
            <person name="Ryan E.M."/>
            <person name="Malmstrom R.R."/>
            <person name="Blanchard J."/>
            <person name="Woyke T."/>
        </authorList>
    </citation>
    <scope>NUCLEOTIDE SEQUENCE</scope>
    <source>
        <strain evidence="1">HAV1</strain>
    </source>
</reference>
<organism evidence="1">
    <name type="scientific">Harvfovirus sp</name>
    <dbReference type="NCBI Taxonomy" id="2487768"/>
    <lineage>
        <taxon>Viruses</taxon>
        <taxon>Varidnaviria</taxon>
        <taxon>Bamfordvirae</taxon>
        <taxon>Nucleocytoviricota</taxon>
        <taxon>Megaviricetes</taxon>
        <taxon>Imitervirales</taxon>
        <taxon>Mimiviridae</taxon>
        <taxon>Klosneuvirinae</taxon>
    </lineage>
</organism>
<dbReference type="Gene3D" id="3.40.630.30">
    <property type="match status" value="1"/>
</dbReference>
<protein>
    <submittedName>
        <fullName evidence="1">Uncharacterized protein</fullName>
    </submittedName>
</protein>